<keyword evidence="2" id="KW-1185">Reference proteome</keyword>
<dbReference type="PATRIC" id="fig|1003181.4.peg.7503"/>
<gene>
    <name evidence="1" type="ORF">THIOM_005658</name>
</gene>
<name>A0A176RSP1_9GAMM</name>
<sequence>MAFCRGKQIGLPSTIWQKIAKIMTAEIAILNQIGVALAADSAVTISGPGNQKIYNSANKIFTLSKYQPVGIMIYGGADFMSIPWETLIKIYREELGTTGFNTLREYCDDFLKCLSKSDYFLSENMKNDYVQSVAFGYFSVILDEIIQRIEEEIDLMATDEEEYTITLISEVIGKHFDEIENHNLLPMFSDDFLGEFIACYKEDLNRVARQVFDQLPIDNELDKLTQIIAGLMTRDIFPENKSGIVIAGFGKREIYPSLYSYQIDCVVQDKLKYKEDRTVEIGNQLTASIVPFAQSEMVDMFMCGIAPELNTFYLERLEEIFNEYQENIAKEIYPDRSKQRDEIKDKLASITQQAIEKYHKIVHEQQNNDYIDPILETLQHLPKDELAVVAENLVSLTSFKRKVTMTPETVGGPIDVAIISKGDGFIWIKRKHYFNPELNMHFTANYFRGDSNGKTNEKQ</sequence>
<dbReference type="Proteomes" id="UP000076962">
    <property type="component" value="Unassembled WGS sequence"/>
</dbReference>
<evidence type="ECO:0000313" key="1">
    <source>
        <dbReference type="EMBL" id="OAD18739.1"/>
    </source>
</evidence>
<accession>A0A176RSP1</accession>
<comment type="caution">
    <text evidence="1">The sequence shown here is derived from an EMBL/GenBank/DDBJ whole genome shotgun (WGS) entry which is preliminary data.</text>
</comment>
<protein>
    <submittedName>
        <fullName evidence="1">Uncharacterized protein</fullName>
    </submittedName>
</protein>
<proteinExistence type="predicted"/>
<evidence type="ECO:0000313" key="2">
    <source>
        <dbReference type="Proteomes" id="UP000076962"/>
    </source>
</evidence>
<reference evidence="1 2" key="1">
    <citation type="submission" date="2016-05" db="EMBL/GenBank/DDBJ databases">
        <title>Single-cell genome of chain-forming Candidatus Thiomargarita nelsonii and comparison to other large sulfur-oxidizing bacteria.</title>
        <authorList>
            <person name="Winkel M."/>
            <person name="Salman V."/>
            <person name="Woyke T."/>
            <person name="Schulz-Vogt H."/>
            <person name="Richter M."/>
            <person name="Flood B."/>
            <person name="Bailey J."/>
            <person name="Amann R."/>
            <person name="Mussmann M."/>
        </authorList>
    </citation>
    <scope>NUCLEOTIDE SEQUENCE [LARGE SCALE GENOMIC DNA]</scope>
    <source>
        <strain evidence="1 2">THI036</strain>
    </source>
</reference>
<organism evidence="1 2">
    <name type="scientific">Candidatus Thiomargarita nelsonii</name>
    <dbReference type="NCBI Taxonomy" id="1003181"/>
    <lineage>
        <taxon>Bacteria</taxon>
        <taxon>Pseudomonadati</taxon>
        <taxon>Pseudomonadota</taxon>
        <taxon>Gammaproteobacteria</taxon>
        <taxon>Thiotrichales</taxon>
        <taxon>Thiotrichaceae</taxon>
        <taxon>Thiomargarita</taxon>
    </lineage>
</organism>
<dbReference type="AlphaFoldDB" id="A0A176RSP1"/>
<dbReference type="EMBL" id="LUTY01003107">
    <property type="protein sequence ID" value="OAD18739.1"/>
    <property type="molecule type" value="Genomic_DNA"/>
</dbReference>